<proteinExistence type="predicted"/>
<feature type="compositionally biased region" description="Polar residues" evidence="1">
    <location>
        <begin position="92"/>
        <end position="106"/>
    </location>
</feature>
<keyword evidence="3" id="KW-1185">Reference proteome</keyword>
<feature type="region of interest" description="Disordered" evidence="1">
    <location>
        <begin position="89"/>
        <end position="112"/>
    </location>
</feature>
<gene>
    <name evidence="2" type="ORF">COEREDRAFT_8157</name>
</gene>
<dbReference type="EMBL" id="KZ303498">
    <property type="protein sequence ID" value="PIA16679.1"/>
    <property type="molecule type" value="Genomic_DNA"/>
</dbReference>
<evidence type="ECO:0000256" key="1">
    <source>
        <dbReference type="SAM" id="MobiDB-lite"/>
    </source>
</evidence>
<evidence type="ECO:0000313" key="2">
    <source>
        <dbReference type="EMBL" id="PIA16679.1"/>
    </source>
</evidence>
<protein>
    <submittedName>
        <fullName evidence="2">Uncharacterized protein</fullName>
    </submittedName>
</protein>
<organism evidence="2 3">
    <name type="scientific">Coemansia reversa (strain ATCC 12441 / NRRL 1564)</name>
    <dbReference type="NCBI Taxonomy" id="763665"/>
    <lineage>
        <taxon>Eukaryota</taxon>
        <taxon>Fungi</taxon>
        <taxon>Fungi incertae sedis</taxon>
        <taxon>Zoopagomycota</taxon>
        <taxon>Kickxellomycotina</taxon>
        <taxon>Kickxellomycetes</taxon>
        <taxon>Kickxellales</taxon>
        <taxon>Kickxellaceae</taxon>
        <taxon>Coemansia</taxon>
    </lineage>
</organism>
<sequence length="112" mass="11827">MQIPATIMPSAADTADRLSFSCAKSDCLAHSQPHLAFSACSQDSTGRGTSMCLLSGIRQKPAHIAAKRQHASIDSRNLDHCVHPAREGAQARTLSANESPSSTDARNITAIV</sequence>
<dbReference type="AlphaFoldDB" id="A0A2G5BCC8"/>
<evidence type="ECO:0000313" key="3">
    <source>
        <dbReference type="Proteomes" id="UP000242474"/>
    </source>
</evidence>
<accession>A0A2G5BCC8</accession>
<reference evidence="2 3" key="1">
    <citation type="journal article" date="2015" name="Genome Biol. Evol.">
        <title>Phylogenomic analyses indicate that early fungi evolved digesting cell walls of algal ancestors of land plants.</title>
        <authorList>
            <person name="Chang Y."/>
            <person name="Wang S."/>
            <person name="Sekimoto S."/>
            <person name="Aerts A.L."/>
            <person name="Choi C."/>
            <person name="Clum A."/>
            <person name="LaButti K.M."/>
            <person name="Lindquist E.A."/>
            <person name="Yee Ngan C."/>
            <person name="Ohm R.A."/>
            <person name="Salamov A.A."/>
            <person name="Grigoriev I.V."/>
            <person name="Spatafora J.W."/>
            <person name="Berbee M.L."/>
        </authorList>
    </citation>
    <scope>NUCLEOTIDE SEQUENCE [LARGE SCALE GENOMIC DNA]</scope>
    <source>
        <strain evidence="2 3">NRRL 1564</strain>
    </source>
</reference>
<name>A0A2G5BCC8_COERN</name>
<dbReference type="Proteomes" id="UP000242474">
    <property type="component" value="Unassembled WGS sequence"/>
</dbReference>